<comment type="caution">
    <text evidence="3">The sequence shown here is derived from an EMBL/GenBank/DDBJ whole genome shotgun (WGS) entry which is preliminary data.</text>
</comment>
<feature type="domain" description="Asparaginase/glutaminase C-terminal" evidence="2">
    <location>
        <begin position="197"/>
        <end position="310"/>
    </location>
</feature>
<organism evidence="3 4">
    <name type="scientific">Allokutzneria oryzae</name>
    <dbReference type="NCBI Taxonomy" id="1378989"/>
    <lineage>
        <taxon>Bacteria</taxon>
        <taxon>Bacillati</taxon>
        <taxon>Actinomycetota</taxon>
        <taxon>Actinomycetes</taxon>
        <taxon>Pseudonocardiales</taxon>
        <taxon>Pseudonocardiaceae</taxon>
        <taxon>Allokutzneria</taxon>
    </lineage>
</organism>
<dbReference type="PANTHER" id="PTHR11707">
    <property type="entry name" value="L-ASPARAGINASE"/>
    <property type="match status" value="1"/>
</dbReference>
<dbReference type="SUPFAM" id="SSF53774">
    <property type="entry name" value="Glutaminase/Asparaginase"/>
    <property type="match status" value="1"/>
</dbReference>
<accession>A0ABV5ZT85</accession>
<evidence type="ECO:0000313" key="4">
    <source>
        <dbReference type="Proteomes" id="UP001589693"/>
    </source>
</evidence>
<dbReference type="Gene3D" id="3.40.50.1170">
    <property type="entry name" value="L-asparaginase, N-terminal domain"/>
    <property type="match status" value="1"/>
</dbReference>
<dbReference type="EMBL" id="JBHLZU010000007">
    <property type="protein sequence ID" value="MFB9904100.1"/>
    <property type="molecule type" value="Genomic_DNA"/>
</dbReference>
<proteinExistence type="predicted"/>
<dbReference type="Pfam" id="PF00710">
    <property type="entry name" value="Asparaginase"/>
    <property type="match status" value="1"/>
</dbReference>
<dbReference type="InterPro" id="IPR037152">
    <property type="entry name" value="L-asparaginase_N_sf"/>
</dbReference>
<protein>
    <submittedName>
        <fullName evidence="3">Asparaginase domain-containing protein</fullName>
        <ecNumber evidence="3">3.5.1.1</ecNumber>
    </submittedName>
</protein>
<dbReference type="InterPro" id="IPR036152">
    <property type="entry name" value="Asp/glu_Ase-like_sf"/>
</dbReference>
<dbReference type="InterPro" id="IPR040919">
    <property type="entry name" value="Asparaginase_C"/>
</dbReference>
<keyword evidence="3" id="KW-0378">Hydrolase</keyword>
<dbReference type="GO" id="GO:0004067">
    <property type="term" value="F:asparaginase activity"/>
    <property type="evidence" value="ECO:0007669"/>
    <property type="project" value="UniProtKB-EC"/>
</dbReference>
<gene>
    <name evidence="3" type="ORF">ACFFQA_09120</name>
</gene>
<dbReference type="InterPro" id="IPR027474">
    <property type="entry name" value="L-asparaginase_N"/>
</dbReference>
<dbReference type="SMART" id="SM00870">
    <property type="entry name" value="Asparaginase"/>
    <property type="match status" value="1"/>
</dbReference>
<evidence type="ECO:0000259" key="1">
    <source>
        <dbReference type="Pfam" id="PF00710"/>
    </source>
</evidence>
<feature type="domain" description="L-asparaginase N-terminal" evidence="1">
    <location>
        <begin position="2"/>
        <end position="178"/>
    </location>
</feature>
<dbReference type="PANTHER" id="PTHR11707:SF28">
    <property type="entry name" value="60 KDA LYSOPHOSPHOLIPASE"/>
    <property type="match status" value="1"/>
</dbReference>
<dbReference type="PRINTS" id="PR00139">
    <property type="entry name" value="ASNGLNASE"/>
</dbReference>
<dbReference type="RefSeq" id="WP_377851260.1">
    <property type="nucleotide sequence ID" value="NZ_JBHLZU010000007.1"/>
</dbReference>
<reference evidence="3 4" key="1">
    <citation type="submission" date="2024-09" db="EMBL/GenBank/DDBJ databases">
        <authorList>
            <person name="Sun Q."/>
            <person name="Mori K."/>
        </authorList>
    </citation>
    <scope>NUCLEOTIDE SEQUENCE [LARGE SCALE GENOMIC DNA]</scope>
    <source>
        <strain evidence="3 4">TBRC 7907</strain>
    </source>
</reference>
<dbReference type="Pfam" id="PF17763">
    <property type="entry name" value="Asparaginase_C"/>
    <property type="match status" value="1"/>
</dbReference>
<dbReference type="Proteomes" id="UP001589693">
    <property type="component" value="Unassembled WGS sequence"/>
</dbReference>
<dbReference type="InterPro" id="IPR027473">
    <property type="entry name" value="L-asparaginase_C"/>
</dbReference>
<dbReference type="PROSITE" id="PS51732">
    <property type="entry name" value="ASN_GLN_ASE_3"/>
    <property type="match status" value="1"/>
</dbReference>
<dbReference type="PIRSF" id="PIRSF500176">
    <property type="entry name" value="L_ASNase"/>
    <property type="match status" value="1"/>
</dbReference>
<name>A0ABV5ZT85_9PSEU</name>
<dbReference type="PIRSF" id="PIRSF001220">
    <property type="entry name" value="L-ASNase_gatD"/>
    <property type="match status" value="1"/>
</dbReference>
<dbReference type="EC" id="3.5.1.1" evidence="3"/>
<evidence type="ECO:0000259" key="2">
    <source>
        <dbReference type="Pfam" id="PF17763"/>
    </source>
</evidence>
<sequence>MRILLLATGDTIAQSAGHVAAGAELVPDTVHEVVVEDVMSEPSWDITPSTMLALARRVRTALVADGFDGVVVSHGFDTVEHTPFLTELMVGGAGAMGGIVFTGAVRRRDEESGDGARNLASSVAAAADPALRGAGVVVCAGDSLHAARWVRQVDATSPSGLSSGVNPLVGKVIDGRVVLMGAAPGKVPEPVGEPETDVAVIATYPGVGAAQFSAVVDAGARGVVLDGTGLGNVPVELFAAVGEAVEWDIPVVVASRAQPYAVGLEEMPLGSGLAGKLGAIGARGLGVGQARSALMVALGGGGVAEVRSYFAALRPASR</sequence>
<keyword evidence="4" id="KW-1185">Reference proteome</keyword>
<dbReference type="InterPro" id="IPR006034">
    <property type="entry name" value="Asparaginase/glutaminase-like"/>
</dbReference>
<dbReference type="Gene3D" id="3.40.50.40">
    <property type="match status" value="1"/>
</dbReference>
<evidence type="ECO:0000313" key="3">
    <source>
        <dbReference type="EMBL" id="MFB9904100.1"/>
    </source>
</evidence>